<dbReference type="EC" id="2.7.7.1" evidence="15"/>
<dbReference type="EMBL" id="JAMYWD010000004">
    <property type="protein sequence ID" value="KAJ4972463.1"/>
    <property type="molecule type" value="Genomic_DNA"/>
</dbReference>
<dbReference type="InterPro" id="IPR005248">
    <property type="entry name" value="NadD/NMNAT"/>
</dbReference>
<keyword evidence="8" id="KW-0479">Metal-binding</keyword>
<evidence type="ECO:0000256" key="1">
    <source>
        <dbReference type="ARBA" id="ARBA00001968"/>
    </source>
</evidence>
<comment type="function">
    <text evidence="14">Catalyzes the formation of NAD(+) from nicotinamide mononucleotide (NMN) and ATP. Can also use the deamidated form; nicotinic acid mononucleotide (NaMN) as substrate.</text>
</comment>
<dbReference type="PANTHER" id="PTHR12039:SF0">
    <property type="entry name" value="NICOTINAMIDE-NUCLEOTIDE ADENYLYLTRANSFERASE"/>
    <property type="match status" value="1"/>
</dbReference>
<proteinExistence type="inferred from homology"/>
<evidence type="ECO:0000256" key="11">
    <source>
        <dbReference type="ARBA" id="ARBA00023027"/>
    </source>
</evidence>
<organism evidence="17 18">
    <name type="scientific">Protea cynaroides</name>
    <dbReference type="NCBI Taxonomy" id="273540"/>
    <lineage>
        <taxon>Eukaryota</taxon>
        <taxon>Viridiplantae</taxon>
        <taxon>Streptophyta</taxon>
        <taxon>Embryophyta</taxon>
        <taxon>Tracheophyta</taxon>
        <taxon>Spermatophyta</taxon>
        <taxon>Magnoliopsida</taxon>
        <taxon>Proteales</taxon>
        <taxon>Proteaceae</taxon>
        <taxon>Protea</taxon>
    </lineage>
</organism>
<protein>
    <recommendedName>
        <fullName evidence="15">Nicotinamide-nucleotide adenylyltransferase</fullName>
        <ecNumber evidence="15">2.7.7.1</ecNumber>
        <ecNumber evidence="15">2.7.7.18</ecNumber>
    </recommendedName>
</protein>
<keyword evidence="11 15" id="KW-0520">NAD</keyword>
<evidence type="ECO:0000256" key="10">
    <source>
        <dbReference type="ARBA" id="ARBA00022840"/>
    </source>
</evidence>
<comment type="caution">
    <text evidence="17">The sequence shown here is derived from an EMBL/GenBank/DDBJ whole genome shotgun (WGS) entry which is preliminary data.</text>
</comment>
<keyword evidence="10 15" id="KW-0067">ATP-binding</keyword>
<evidence type="ECO:0000313" key="17">
    <source>
        <dbReference type="EMBL" id="KAJ4972463.1"/>
    </source>
</evidence>
<evidence type="ECO:0000256" key="3">
    <source>
        <dbReference type="ARBA" id="ARBA00005019"/>
    </source>
</evidence>
<dbReference type="InterPro" id="IPR014729">
    <property type="entry name" value="Rossmann-like_a/b/a_fold"/>
</dbReference>
<dbReference type="Proteomes" id="UP001141806">
    <property type="component" value="Unassembled WGS sequence"/>
</dbReference>
<evidence type="ECO:0000256" key="12">
    <source>
        <dbReference type="ARBA" id="ARBA00048721"/>
    </source>
</evidence>
<reference evidence="17" key="1">
    <citation type="journal article" date="2023" name="Plant J.">
        <title>The genome of the king protea, Protea cynaroides.</title>
        <authorList>
            <person name="Chang J."/>
            <person name="Duong T.A."/>
            <person name="Schoeman C."/>
            <person name="Ma X."/>
            <person name="Roodt D."/>
            <person name="Barker N."/>
            <person name="Li Z."/>
            <person name="Van de Peer Y."/>
            <person name="Mizrachi E."/>
        </authorList>
    </citation>
    <scope>NUCLEOTIDE SEQUENCE</scope>
    <source>
        <tissue evidence="17">Young leaves</tissue>
    </source>
</reference>
<keyword evidence="5 15" id="KW-0662">Pyridine nucleotide biosynthesis</keyword>
<evidence type="ECO:0000256" key="6">
    <source>
        <dbReference type="ARBA" id="ARBA00022679"/>
    </source>
</evidence>
<comment type="catalytic activity">
    <reaction evidence="13 15">
        <text>beta-nicotinamide D-ribonucleotide + ATP + H(+) = diphosphate + NAD(+)</text>
        <dbReference type="Rhea" id="RHEA:21360"/>
        <dbReference type="ChEBI" id="CHEBI:14649"/>
        <dbReference type="ChEBI" id="CHEBI:15378"/>
        <dbReference type="ChEBI" id="CHEBI:30616"/>
        <dbReference type="ChEBI" id="CHEBI:33019"/>
        <dbReference type="ChEBI" id="CHEBI:57540"/>
        <dbReference type="EC" id="2.7.7.1"/>
    </reaction>
</comment>
<evidence type="ECO:0000256" key="5">
    <source>
        <dbReference type="ARBA" id="ARBA00022642"/>
    </source>
</evidence>
<dbReference type="FunFam" id="3.40.50.620:FF:000200">
    <property type="entry name" value="Nicotinamide-nucleotide adenylyltransferase"/>
    <property type="match status" value="1"/>
</dbReference>
<evidence type="ECO:0000256" key="4">
    <source>
        <dbReference type="ARBA" id="ARBA00007064"/>
    </source>
</evidence>
<accession>A0A9Q0QUK1</accession>
<dbReference type="Gene3D" id="3.40.50.620">
    <property type="entry name" value="HUPs"/>
    <property type="match status" value="1"/>
</dbReference>
<dbReference type="GO" id="GO:0046872">
    <property type="term" value="F:metal ion binding"/>
    <property type="evidence" value="ECO:0007669"/>
    <property type="project" value="UniProtKB-KW"/>
</dbReference>
<dbReference type="NCBIfam" id="TIGR00482">
    <property type="entry name" value="nicotinate (nicotinamide) nucleotide adenylyltransferase"/>
    <property type="match status" value="1"/>
</dbReference>
<evidence type="ECO:0000256" key="14">
    <source>
        <dbReference type="ARBA" id="ARBA00054019"/>
    </source>
</evidence>
<dbReference type="InterPro" id="IPR045094">
    <property type="entry name" value="NMNAT_euk"/>
</dbReference>
<dbReference type="Pfam" id="PF01467">
    <property type="entry name" value="CTP_transf_like"/>
    <property type="match status" value="1"/>
</dbReference>
<comment type="similarity">
    <text evidence="4 15">Belongs to the eukaryotic NMN adenylyltransferase family.</text>
</comment>
<comment type="catalytic activity">
    <reaction evidence="12 15">
        <text>nicotinate beta-D-ribonucleotide + ATP + H(+) = deamido-NAD(+) + diphosphate</text>
        <dbReference type="Rhea" id="RHEA:22860"/>
        <dbReference type="ChEBI" id="CHEBI:15378"/>
        <dbReference type="ChEBI" id="CHEBI:30616"/>
        <dbReference type="ChEBI" id="CHEBI:33019"/>
        <dbReference type="ChEBI" id="CHEBI:57502"/>
        <dbReference type="ChEBI" id="CHEBI:58437"/>
        <dbReference type="EC" id="2.7.7.18"/>
    </reaction>
</comment>
<keyword evidence="9 15" id="KW-0547">Nucleotide-binding</keyword>
<dbReference type="GO" id="GO:0005524">
    <property type="term" value="F:ATP binding"/>
    <property type="evidence" value="ECO:0007669"/>
    <property type="project" value="UniProtKB-KW"/>
</dbReference>
<comment type="cofactor">
    <cofactor evidence="1">
        <name>a divalent metal cation</name>
        <dbReference type="ChEBI" id="CHEBI:60240"/>
    </cofactor>
</comment>
<evidence type="ECO:0000256" key="9">
    <source>
        <dbReference type="ARBA" id="ARBA00022741"/>
    </source>
</evidence>
<dbReference type="EC" id="2.7.7.18" evidence="15"/>
<dbReference type="PANTHER" id="PTHR12039">
    <property type="entry name" value="NICOTINAMIDE MONONUCLEOTIDE ADENYLYLTRANSFERASE"/>
    <property type="match status" value="1"/>
</dbReference>
<dbReference type="AlphaFoldDB" id="A0A9Q0QUK1"/>
<evidence type="ECO:0000259" key="16">
    <source>
        <dbReference type="Pfam" id="PF01467"/>
    </source>
</evidence>
<keyword evidence="18" id="KW-1185">Reference proteome</keyword>
<keyword evidence="7 15" id="KW-0548">Nucleotidyltransferase</keyword>
<comment type="pathway">
    <text evidence="3">Cofactor biosynthesis; NAD(+) biosynthesis; deamido-NAD(+) from nicotinate D-ribonucleotide: step 1/1.</text>
</comment>
<dbReference type="OrthoDB" id="422187at2759"/>
<feature type="domain" description="Cytidyltransferase-like" evidence="16">
    <location>
        <begin position="60"/>
        <end position="242"/>
    </location>
</feature>
<dbReference type="InterPro" id="IPR051182">
    <property type="entry name" value="Euk_NMN_adenylyltrnsfrase"/>
</dbReference>
<evidence type="ECO:0000256" key="15">
    <source>
        <dbReference type="RuleBase" id="RU362021"/>
    </source>
</evidence>
<dbReference type="GO" id="GO:0000309">
    <property type="term" value="F:nicotinamide-nucleotide adenylyltransferase activity"/>
    <property type="evidence" value="ECO:0007669"/>
    <property type="project" value="UniProtKB-EC"/>
</dbReference>
<dbReference type="GO" id="GO:0009435">
    <property type="term" value="P:NAD+ biosynthetic process"/>
    <property type="evidence" value="ECO:0007669"/>
    <property type="project" value="InterPro"/>
</dbReference>
<dbReference type="SUPFAM" id="SSF52374">
    <property type="entry name" value="Nucleotidylyl transferase"/>
    <property type="match status" value="1"/>
</dbReference>
<evidence type="ECO:0000256" key="13">
    <source>
        <dbReference type="ARBA" id="ARBA00049001"/>
    </source>
</evidence>
<dbReference type="CDD" id="cd09286">
    <property type="entry name" value="NMNAT_Eukarya"/>
    <property type="match status" value="1"/>
</dbReference>
<sequence>MTMAAVRREEREEEWREQLRQVIEIMDTPLPLDKLSLGTIDQDHSSDGVTKNLIYVVLVATGSFNPPTIMHLRMFELAKDALNSEGYYVIGGYMSPVNDAYKKRGLISAEHRIQMCDLACKSSSFVMVDSWEAKQSSYQRTLAVLARIQNCLSESGLISRESLRVMLVCGSDLLESFSIPGAWIREQVRSICKDYGVVCIRREGKDVEKIVSSDDILNENKDNIKIVDDLIPNQISSTGVRECISRRLSVKYLTSDEVVDYIRKENLYLKLSET</sequence>
<evidence type="ECO:0000313" key="18">
    <source>
        <dbReference type="Proteomes" id="UP001141806"/>
    </source>
</evidence>
<evidence type="ECO:0000256" key="7">
    <source>
        <dbReference type="ARBA" id="ARBA00022695"/>
    </source>
</evidence>
<evidence type="ECO:0000256" key="2">
    <source>
        <dbReference type="ARBA" id="ARBA00004658"/>
    </source>
</evidence>
<name>A0A9Q0QUK1_9MAGN</name>
<gene>
    <name evidence="17" type="ORF">NE237_005637</name>
</gene>
<comment type="pathway">
    <text evidence="2 15">Cofactor biosynthesis; NAD(+) biosynthesis; NAD(+) from nicotinamide D-ribonucleotide: step 1/1.</text>
</comment>
<keyword evidence="6 15" id="KW-0808">Transferase</keyword>
<dbReference type="GO" id="GO:0004515">
    <property type="term" value="F:nicotinate-nucleotide adenylyltransferase activity"/>
    <property type="evidence" value="ECO:0007669"/>
    <property type="project" value="UniProtKB-EC"/>
</dbReference>
<evidence type="ECO:0000256" key="8">
    <source>
        <dbReference type="ARBA" id="ARBA00022723"/>
    </source>
</evidence>
<dbReference type="InterPro" id="IPR004821">
    <property type="entry name" value="Cyt_trans-like"/>
</dbReference>